<dbReference type="EMBL" id="JAGMWT010000005">
    <property type="protein sequence ID" value="KAH7128685.1"/>
    <property type="molecule type" value="Genomic_DNA"/>
</dbReference>
<feature type="transmembrane region" description="Helical" evidence="1">
    <location>
        <begin position="20"/>
        <end position="42"/>
    </location>
</feature>
<keyword evidence="1" id="KW-0812">Transmembrane</keyword>
<evidence type="ECO:0000256" key="1">
    <source>
        <dbReference type="SAM" id="Phobius"/>
    </source>
</evidence>
<evidence type="ECO:0000313" key="3">
    <source>
        <dbReference type="Proteomes" id="UP000700596"/>
    </source>
</evidence>
<gene>
    <name evidence="2" type="ORF">B0J11DRAFT_276573</name>
</gene>
<accession>A0A9P9DYD3</accession>
<proteinExistence type="predicted"/>
<sequence>MEFGRYHISFTVYNPSIYPPYYVTVPSPLFLAIILTAFPLPLDISCISGDQGSDQMVHFSSSLLLSGILSFLFSMLLLHGFFSFPPTFE</sequence>
<feature type="transmembrane region" description="Helical" evidence="1">
    <location>
        <begin position="63"/>
        <end position="82"/>
    </location>
</feature>
<keyword evidence="1" id="KW-1133">Transmembrane helix</keyword>
<name>A0A9P9DYD3_9PLEO</name>
<keyword evidence="3" id="KW-1185">Reference proteome</keyword>
<reference evidence="2" key="1">
    <citation type="journal article" date="2021" name="Nat. Commun.">
        <title>Genetic determinants of endophytism in the Arabidopsis root mycobiome.</title>
        <authorList>
            <person name="Mesny F."/>
            <person name="Miyauchi S."/>
            <person name="Thiergart T."/>
            <person name="Pickel B."/>
            <person name="Atanasova L."/>
            <person name="Karlsson M."/>
            <person name="Huettel B."/>
            <person name="Barry K.W."/>
            <person name="Haridas S."/>
            <person name="Chen C."/>
            <person name="Bauer D."/>
            <person name="Andreopoulos W."/>
            <person name="Pangilinan J."/>
            <person name="LaButti K."/>
            <person name="Riley R."/>
            <person name="Lipzen A."/>
            <person name="Clum A."/>
            <person name="Drula E."/>
            <person name="Henrissat B."/>
            <person name="Kohler A."/>
            <person name="Grigoriev I.V."/>
            <person name="Martin F.M."/>
            <person name="Hacquard S."/>
        </authorList>
    </citation>
    <scope>NUCLEOTIDE SEQUENCE</scope>
    <source>
        <strain evidence="2">MPI-CAGE-CH-0243</strain>
    </source>
</reference>
<keyword evidence="1" id="KW-0472">Membrane</keyword>
<protein>
    <submittedName>
        <fullName evidence="2">Uncharacterized protein</fullName>
    </submittedName>
</protein>
<comment type="caution">
    <text evidence="2">The sequence shown here is derived from an EMBL/GenBank/DDBJ whole genome shotgun (WGS) entry which is preliminary data.</text>
</comment>
<evidence type="ECO:0000313" key="2">
    <source>
        <dbReference type="EMBL" id="KAH7128685.1"/>
    </source>
</evidence>
<organism evidence="2 3">
    <name type="scientific">Dendryphion nanum</name>
    <dbReference type="NCBI Taxonomy" id="256645"/>
    <lineage>
        <taxon>Eukaryota</taxon>
        <taxon>Fungi</taxon>
        <taxon>Dikarya</taxon>
        <taxon>Ascomycota</taxon>
        <taxon>Pezizomycotina</taxon>
        <taxon>Dothideomycetes</taxon>
        <taxon>Pleosporomycetidae</taxon>
        <taxon>Pleosporales</taxon>
        <taxon>Torulaceae</taxon>
        <taxon>Dendryphion</taxon>
    </lineage>
</organism>
<dbReference type="AlphaFoldDB" id="A0A9P9DYD3"/>
<dbReference type="Proteomes" id="UP000700596">
    <property type="component" value="Unassembled WGS sequence"/>
</dbReference>